<comment type="caution">
    <text evidence="2">The sequence shown here is derived from an EMBL/GenBank/DDBJ whole genome shotgun (WGS) entry which is preliminary data.</text>
</comment>
<keyword evidence="3" id="KW-1185">Reference proteome</keyword>
<evidence type="ECO:0000256" key="1">
    <source>
        <dbReference type="SAM" id="MobiDB-lite"/>
    </source>
</evidence>
<proteinExistence type="predicted"/>
<dbReference type="Gene3D" id="3.40.50.300">
    <property type="entry name" value="P-loop containing nucleotide triphosphate hydrolases"/>
    <property type="match status" value="1"/>
</dbReference>
<dbReference type="Proteomes" id="UP001596425">
    <property type="component" value="Unassembled WGS sequence"/>
</dbReference>
<dbReference type="InterPro" id="IPR027417">
    <property type="entry name" value="P-loop_NTPase"/>
</dbReference>
<dbReference type="EMBL" id="JBHSVR010000001">
    <property type="protein sequence ID" value="MFC6634028.1"/>
    <property type="molecule type" value="Genomic_DNA"/>
</dbReference>
<organism evidence="2 3">
    <name type="scientific">Microbulbifer taiwanensis</name>
    <dbReference type="NCBI Taxonomy" id="986746"/>
    <lineage>
        <taxon>Bacteria</taxon>
        <taxon>Pseudomonadati</taxon>
        <taxon>Pseudomonadota</taxon>
        <taxon>Gammaproteobacteria</taxon>
        <taxon>Cellvibrionales</taxon>
        <taxon>Microbulbiferaceae</taxon>
        <taxon>Microbulbifer</taxon>
    </lineage>
</organism>
<protein>
    <recommendedName>
        <fullName evidence="4">DEAD/DEAH box helicase family protein</fullName>
    </recommendedName>
</protein>
<evidence type="ECO:0000313" key="2">
    <source>
        <dbReference type="EMBL" id="MFC6634028.1"/>
    </source>
</evidence>
<evidence type="ECO:0008006" key="4">
    <source>
        <dbReference type="Google" id="ProtNLM"/>
    </source>
</evidence>
<reference evidence="3" key="1">
    <citation type="journal article" date="2019" name="Int. J. Syst. Evol. Microbiol.">
        <title>The Global Catalogue of Microorganisms (GCM) 10K type strain sequencing project: providing services to taxonomists for standard genome sequencing and annotation.</title>
        <authorList>
            <consortium name="The Broad Institute Genomics Platform"/>
            <consortium name="The Broad Institute Genome Sequencing Center for Infectious Disease"/>
            <person name="Wu L."/>
            <person name="Ma J."/>
        </authorList>
    </citation>
    <scope>NUCLEOTIDE SEQUENCE [LARGE SCALE GENOMIC DNA]</scope>
    <source>
        <strain evidence="3">CGMCC 1.13718</strain>
    </source>
</reference>
<sequence length="603" mass="68860">MQEYLARNKIGNFPPLGCLEAATGSGKSTLAYELVKNRSRFNPQIVVCHKIEHLNQWEQGLLDAGCPEKKIENLNHKRATKDLSVSAQTQQWINRYTGKKNCTAGIAGASGILLITQETFKHLSRLERPQRWDIDLYFDELPTLFQPHNTKVHNFPETVKDYVKLDRLVSHCKSEVPVIKDGKVQYYKNGRVKQKTIDDRVFTVIPNSVRELRDHLENHAQTYHQSERKFLYAVLSRVETVYVKNSQWEMIGKPLKKKYDSEDGETYFLSQLNSGFLSGWNSCTVISADFSLSMFHHRFSSIHKLKFLRNAVYKNSLRYGGNHKPNCLDRLQFIYVISDDEKRRNSKEYLKGHGTNVDNKLMRELRKMGNPNFLLATNNDRREDREITCLDNCTVISAKEHGSNKFQDKNVIVFDAALNNTPKQQSMLAALGYTDDLIYQDMTLNTVYQTVSRSSIRDDKSEAVVTVFLMDRSSAVETAKRFASGYPDQVVRIRHIDENEFACHLLEPSEVDSTSSTSTKDCGSGATTRRHRRKMRNIGSSGRNGYIPVTMPDCTNFLVFNSLYSTAGSVQIRMIADFQQFQQVSSGFTLTSFAGGALRSLHM</sequence>
<gene>
    <name evidence="2" type="ORF">ACFQBM_12080</name>
</gene>
<feature type="compositionally biased region" description="Polar residues" evidence="1">
    <location>
        <begin position="512"/>
        <end position="527"/>
    </location>
</feature>
<evidence type="ECO:0000313" key="3">
    <source>
        <dbReference type="Proteomes" id="UP001596425"/>
    </source>
</evidence>
<dbReference type="RefSeq" id="WP_377516625.1">
    <property type="nucleotide sequence ID" value="NZ_JBHSVR010000001.1"/>
</dbReference>
<feature type="region of interest" description="Disordered" evidence="1">
    <location>
        <begin position="512"/>
        <end position="532"/>
    </location>
</feature>
<accession>A0ABW1YNQ1</accession>
<name>A0ABW1YNQ1_9GAMM</name>